<protein>
    <submittedName>
        <fullName evidence="1">Phosphoenolpyruvate/pyruvate domain-containing protein</fullName>
    </submittedName>
</protein>
<dbReference type="Gene3D" id="3.20.20.60">
    <property type="entry name" value="Phosphoenolpyruvate-binding domains"/>
    <property type="match status" value="1"/>
</dbReference>
<gene>
    <name evidence="1" type="ORF">BJX66DRAFT_314431</name>
</gene>
<dbReference type="InterPro" id="IPR015813">
    <property type="entry name" value="Pyrv/PenolPyrv_kinase-like_dom"/>
</dbReference>
<dbReference type="Pfam" id="PF13714">
    <property type="entry name" value="PEP_mutase"/>
    <property type="match status" value="1"/>
</dbReference>
<dbReference type="EMBL" id="JBFTWV010000138">
    <property type="protein sequence ID" value="KAL2785661.1"/>
    <property type="molecule type" value="Genomic_DNA"/>
</dbReference>
<dbReference type="PANTHER" id="PTHR42905:SF16">
    <property type="entry name" value="CARBOXYPHOSPHONOENOLPYRUVATE PHOSPHONOMUTASE-LIKE PROTEIN (AFU_ORTHOLOGUE AFUA_5G07230)"/>
    <property type="match status" value="1"/>
</dbReference>
<dbReference type="InterPro" id="IPR040442">
    <property type="entry name" value="Pyrv_kinase-like_dom_sf"/>
</dbReference>
<dbReference type="InterPro" id="IPR039556">
    <property type="entry name" value="ICL/PEPM"/>
</dbReference>
<evidence type="ECO:0000313" key="1">
    <source>
        <dbReference type="EMBL" id="KAL2785661.1"/>
    </source>
</evidence>
<dbReference type="CDD" id="cd00377">
    <property type="entry name" value="ICL_PEPM"/>
    <property type="match status" value="1"/>
</dbReference>
<comment type="caution">
    <text evidence="1">The sequence shown here is derived from an EMBL/GenBank/DDBJ whole genome shotgun (WGS) entry which is preliminary data.</text>
</comment>
<proteinExistence type="predicted"/>
<reference evidence="1 2" key="1">
    <citation type="submission" date="2024-07" db="EMBL/GenBank/DDBJ databases">
        <title>Section-level genome sequencing and comparative genomics of Aspergillus sections Usti and Cavernicolus.</title>
        <authorList>
            <consortium name="Lawrence Berkeley National Laboratory"/>
            <person name="Nybo J.L."/>
            <person name="Vesth T.C."/>
            <person name="Theobald S."/>
            <person name="Frisvad J.C."/>
            <person name="Larsen T.O."/>
            <person name="Kjaerboelling I."/>
            <person name="Rothschild-Mancinelli K."/>
            <person name="Lyhne E.K."/>
            <person name="Kogle M.E."/>
            <person name="Barry K."/>
            <person name="Clum A."/>
            <person name="Na H."/>
            <person name="Ledsgaard L."/>
            <person name="Lin J."/>
            <person name="Lipzen A."/>
            <person name="Kuo A."/>
            <person name="Riley R."/>
            <person name="Mondo S."/>
            <person name="Labutti K."/>
            <person name="Haridas S."/>
            <person name="Pangalinan J."/>
            <person name="Salamov A.A."/>
            <person name="Simmons B.A."/>
            <person name="Magnuson J.K."/>
            <person name="Chen J."/>
            <person name="Drula E."/>
            <person name="Henrissat B."/>
            <person name="Wiebenga A."/>
            <person name="Lubbers R.J."/>
            <person name="Gomes A.C."/>
            <person name="Makela M.R."/>
            <person name="Stajich J."/>
            <person name="Grigoriev I.V."/>
            <person name="Mortensen U.H."/>
            <person name="De Vries R.P."/>
            <person name="Baker S.E."/>
            <person name="Andersen M.R."/>
        </authorList>
    </citation>
    <scope>NUCLEOTIDE SEQUENCE [LARGE SCALE GENOMIC DNA]</scope>
    <source>
        <strain evidence="1 2">CBS 209.92</strain>
    </source>
</reference>
<accession>A0ABR4FQY0</accession>
<dbReference type="PANTHER" id="PTHR42905">
    <property type="entry name" value="PHOSPHOENOLPYRUVATE CARBOXYLASE"/>
    <property type="match status" value="1"/>
</dbReference>
<sequence length="260" mass="27439">MSSPPQSLATLATTLKSLHTPGNPLILANIYDAPSAMTIAALPSSKALATASYAVAEAAGTTDDELPLSELLRSAKIISRVIPPFGKPLSVDIRDGYGDALEDAVKALITEAGAVGINLEDYYQAEGRLYTVSEAVDRIKRVLNVARDLGVPDFVVNARCDVLVKGRALEEVIDREKAYLAAGATIVFVWGGSGRGGLSREEVIRLVEAFGGRLNVLKSGGGLSVKELAEIGVARISVGPLLQGKALKRIREVAAELLEY</sequence>
<evidence type="ECO:0000313" key="2">
    <source>
        <dbReference type="Proteomes" id="UP001610563"/>
    </source>
</evidence>
<organism evidence="1 2">
    <name type="scientific">Aspergillus keveii</name>
    <dbReference type="NCBI Taxonomy" id="714993"/>
    <lineage>
        <taxon>Eukaryota</taxon>
        <taxon>Fungi</taxon>
        <taxon>Dikarya</taxon>
        <taxon>Ascomycota</taxon>
        <taxon>Pezizomycotina</taxon>
        <taxon>Eurotiomycetes</taxon>
        <taxon>Eurotiomycetidae</taxon>
        <taxon>Eurotiales</taxon>
        <taxon>Aspergillaceae</taxon>
        <taxon>Aspergillus</taxon>
        <taxon>Aspergillus subgen. Nidulantes</taxon>
    </lineage>
</organism>
<dbReference type="Proteomes" id="UP001610563">
    <property type="component" value="Unassembled WGS sequence"/>
</dbReference>
<name>A0ABR4FQY0_9EURO</name>
<keyword evidence="2" id="KW-1185">Reference proteome</keyword>
<dbReference type="SUPFAM" id="SSF51621">
    <property type="entry name" value="Phosphoenolpyruvate/pyruvate domain"/>
    <property type="match status" value="1"/>
</dbReference>